<gene>
    <name evidence="3" type="ORF">DXN04_24720</name>
</gene>
<dbReference type="PANTHER" id="PTHR40763">
    <property type="entry name" value="MEMBRANE PROTEIN-RELATED"/>
    <property type="match status" value="1"/>
</dbReference>
<feature type="transmembrane region" description="Helical" evidence="1">
    <location>
        <begin position="77"/>
        <end position="94"/>
    </location>
</feature>
<keyword evidence="1" id="KW-0472">Membrane</keyword>
<reference evidence="3 4" key="1">
    <citation type="submission" date="2018-08" db="EMBL/GenBank/DDBJ databases">
        <title>Chitinophaga sp. K20C18050901, a novel bacterium isolated from forest soil.</title>
        <authorList>
            <person name="Wang C."/>
        </authorList>
    </citation>
    <scope>NUCLEOTIDE SEQUENCE [LARGE SCALE GENOMIC DNA]</scope>
    <source>
        <strain evidence="3 4">K20C18050901</strain>
    </source>
</reference>
<keyword evidence="1" id="KW-1133">Transmembrane helix</keyword>
<feature type="domain" description="LiaF transmembrane" evidence="2">
    <location>
        <begin position="3"/>
        <end position="93"/>
    </location>
</feature>
<evidence type="ECO:0000256" key="1">
    <source>
        <dbReference type="SAM" id="Phobius"/>
    </source>
</evidence>
<sequence length="234" mass="25944">MRGVVILLVGVFLLLHNLDMDLHLPSWLISWQMLIIVIGGILWLRSECKNVAGLIMMAVGTVFIIREYFYLPFDIDRFIWPALLIIVGLLFIIFRPGSNPKSLGIGDDTEAKVIPDLFPVDEDFINAQILFSGENRLIVSKKFKGGRISTIFGGCDVNLLQADFNGAIELNCQCIFGGVELVVPSNWEVKIITNSIFGGVEDKRPIELLGSNPDKVLLIKGSCIFGGIEIKSYS</sequence>
<evidence type="ECO:0000313" key="3">
    <source>
        <dbReference type="EMBL" id="RFM31995.1"/>
    </source>
</evidence>
<evidence type="ECO:0000313" key="4">
    <source>
        <dbReference type="Proteomes" id="UP000261174"/>
    </source>
</evidence>
<dbReference type="Proteomes" id="UP000261174">
    <property type="component" value="Unassembled WGS sequence"/>
</dbReference>
<dbReference type="Pfam" id="PF22570">
    <property type="entry name" value="LiaF-TM"/>
    <property type="match status" value="1"/>
</dbReference>
<accession>A0A3E1NVL8</accession>
<name>A0A3E1NVL8_9BACT</name>
<comment type="caution">
    <text evidence="3">The sequence shown here is derived from an EMBL/GenBank/DDBJ whole genome shotgun (WGS) entry which is preliminary data.</text>
</comment>
<protein>
    <recommendedName>
        <fullName evidence="2">LiaF transmembrane domain-containing protein</fullName>
    </recommendedName>
</protein>
<organism evidence="3 4">
    <name type="scientific">Chitinophaga silvisoli</name>
    <dbReference type="NCBI Taxonomy" id="2291814"/>
    <lineage>
        <taxon>Bacteria</taxon>
        <taxon>Pseudomonadati</taxon>
        <taxon>Bacteroidota</taxon>
        <taxon>Chitinophagia</taxon>
        <taxon>Chitinophagales</taxon>
        <taxon>Chitinophagaceae</taxon>
        <taxon>Chitinophaga</taxon>
    </lineage>
</organism>
<dbReference type="InterPro" id="IPR054331">
    <property type="entry name" value="LiaF_TM"/>
</dbReference>
<evidence type="ECO:0000259" key="2">
    <source>
        <dbReference type="Pfam" id="PF22570"/>
    </source>
</evidence>
<dbReference type="PANTHER" id="PTHR40763:SF5">
    <property type="entry name" value="MEMBRANE PROTEIN"/>
    <property type="match status" value="1"/>
</dbReference>
<feature type="transmembrane region" description="Helical" evidence="1">
    <location>
        <begin position="51"/>
        <end position="71"/>
    </location>
</feature>
<feature type="transmembrane region" description="Helical" evidence="1">
    <location>
        <begin position="27"/>
        <end position="44"/>
    </location>
</feature>
<keyword evidence="4" id="KW-1185">Reference proteome</keyword>
<keyword evidence="1" id="KW-0812">Transmembrane</keyword>
<dbReference type="AlphaFoldDB" id="A0A3E1NVL8"/>
<dbReference type="EMBL" id="QTJV01000010">
    <property type="protein sequence ID" value="RFM31995.1"/>
    <property type="molecule type" value="Genomic_DNA"/>
</dbReference>
<proteinExistence type="predicted"/>